<feature type="compositionally biased region" description="Basic and acidic residues" evidence="1">
    <location>
        <begin position="90"/>
        <end position="103"/>
    </location>
</feature>
<dbReference type="EMBL" id="ML978073">
    <property type="protein sequence ID" value="KAF2012257.1"/>
    <property type="molecule type" value="Genomic_DNA"/>
</dbReference>
<proteinExistence type="predicted"/>
<reference evidence="2" key="1">
    <citation type="journal article" date="2020" name="Stud. Mycol.">
        <title>101 Dothideomycetes genomes: a test case for predicting lifestyles and emergence of pathogens.</title>
        <authorList>
            <person name="Haridas S."/>
            <person name="Albert R."/>
            <person name="Binder M."/>
            <person name="Bloem J."/>
            <person name="Labutti K."/>
            <person name="Salamov A."/>
            <person name="Andreopoulos B."/>
            <person name="Baker S."/>
            <person name="Barry K."/>
            <person name="Bills G."/>
            <person name="Bluhm B."/>
            <person name="Cannon C."/>
            <person name="Castanera R."/>
            <person name="Culley D."/>
            <person name="Daum C."/>
            <person name="Ezra D."/>
            <person name="Gonzalez J."/>
            <person name="Henrissat B."/>
            <person name="Kuo A."/>
            <person name="Liang C."/>
            <person name="Lipzen A."/>
            <person name="Lutzoni F."/>
            <person name="Magnuson J."/>
            <person name="Mondo S."/>
            <person name="Nolan M."/>
            <person name="Ohm R."/>
            <person name="Pangilinan J."/>
            <person name="Park H.-J."/>
            <person name="Ramirez L."/>
            <person name="Alfaro M."/>
            <person name="Sun H."/>
            <person name="Tritt A."/>
            <person name="Yoshinaga Y."/>
            <person name="Zwiers L.-H."/>
            <person name="Turgeon B."/>
            <person name="Goodwin S."/>
            <person name="Spatafora J."/>
            <person name="Crous P."/>
            <person name="Grigoriev I."/>
        </authorList>
    </citation>
    <scope>NUCLEOTIDE SEQUENCE</scope>
    <source>
        <strain evidence="2">CBS 175.79</strain>
    </source>
</reference>
<name>A0A6A5XHD0_9PLEO</name>
<sequence length="115" mass="13187">MDLASFRTICLLSCARVRRADNASSQLARMHECMCVGILYIMYVHGRYTHVLLRSRCTLRCNNTHCIPSPPSHPSVLLAIQSIATLRGNPNREIRHGKQEKKNARLSQRRPHREP</sequence>
<dbReference type="AlphaFoldDB" id="A0A6A5XHD0"/>
<evidence type="ECO:0000313" key="3">
    <source>
        <dbReference type="Proteomes" id="UP000799778"/>
    </source>
</evidence>
<protein>
    <submittedName>
        <fullName evidence="2">Uncharacterized protein</fullName>
    </submittedName>
</protein>
<gene>
    <name evidence="2" type="ORF">BU24DRAFT_273113</name>
</gene>
<accession>A0A6A5XHD0</accession>
<evidence type="ECO:0000313" key="2">
    <source>
        <dbReference type="EMBL" id="KAF2012257.1"/>
    </source>
</evidence>
<dbReference type="Proteomes" id="UP000799778">
    <property type="component" value="Unassembled WGS sequence"/>
</dbReference>
<keyword evidence="3" id="KW-1185">Reference proteome</keyword>
<organism evidence="2 3">
    <name type="scientific">Aaosphaeria arxii CBS 175.79</name>
    <dbReference type="NCBI Taxonomy" id="1450172"/>
    <lineage>
        <taxon>Eukaryota</taxon>
        <taxon>Fungi</taxon>
        <taxon>Dikarya</taxon>
        <taxon>Ascomycota</taxon>
        <taxon>Pezizomycotina</taxon>
        <taxon>Dothideomycetes</taxon>
        <taxon>Pleosporomycetidae</taxon>
        <taxon>Pleosporales</taxon>
        <taxon>Pleosporales incertae sedis</taxon>
        <taxon>Aaosphaeria</taxon>
    </lineage>
</organism>
<feature type="region of interest" description="Disordered" evidence="1">
    <location>
        <begin position="88"/>
        <end position="115"/>
    </location>
</feature>
<evidence type="ECO:0000256" key="1">
    <source>
        <dbReference type="SAM" id="MobiDB-lite"/>
    </source>
</evidence>
<dbReference type="GeneID" id="54280009"/>
<dbReference type="RefSeq" id="XP_033380596.1">
    <property type="nucleotide sequence ID" value="XM_033522612.1"/>
</dbReference>